<dbReference type="Proteomes" id="UP000314294">
    <property type="component" value="Unassembled WGS sequence"/>
</dbReference>
<feature type="region of interest" description="Disordered" evidence="1">
    <location>
        <begin position="30"/>
        <end position="67"/>
    </location>
</feature>
<name>A0A4Z2GQE7_9TELE</name>
<dbReference type="EMBL" id="SRLO01000445">
    <property type="protein sequence ID" value="TNN55797.1"/>
    <property type="molecule type" value="Genomic_DNA"/>
</dbReference>
<comment type="caution">
    <text evidence="2">The sequence shown here is derived from an EMBL/GenBank/DDBJ whole genome shotgun (WGS) entry which is preliminary data.</text>
</comment>
<reference evidence="2 3" key="1">
    <citation type="submission" date="2019-03" db="EMBL/GenBank/DDBJ databases">
        <title>First draft genome of Liparis tanakae, snailfish: a comprehensive survey of snailfish specific genes.</title>
        <authorList>
            <person name="Kim W."/>
            <person name="Song I."/>
            <person name="Jeong J.-H."/>
            <person name="Kim D."/>
            <person name="Kim S."/>
            <person name="Ryu S."/>
            <person name="Song J.Y."/>
            <person name="Lee S.K."/>
        </authorList>
    </citation>
    <scope>NUCLEOTIDE SEQUENCE [LARGE SCALE GENOMIC DNA]</scope>
    <source>
        <tissue evidence="2">Muscle</tissue>
    </source>
</reference>
<evidence type="ECO:0000313" key="2">
    <source>
        <dbReference type="EMBL" id="TNN55797.1"/>
    </source>
</evidence>
<keyword evidence="3" id="KW-1185">Reference proteome</keyword>
<organism evidence="2 3">
    <name type="scientific">Liparis tanakae</name>
    <name type="common">Tanaka's snailfish</name>
    <dbReference type="NCBI Taxonomy" id="230148"/>
    <lineage>
        <taxon>Eukaryota</taxon>
        <taxon>Metazoa</taxon>
        <taxon>Chordata</taxon>
        <taxon>Craniata</taxon>
        <taxon>Vertebrata</taxon>
        <taxon>Euteleostomi</taxon>
        <taxon>Actinopterygii</taxon>
        <taxon>Neopterygii</taxon>
        <taxon>Teleostei</taxon>
        <taxon>Neoteleostei</taxon>
        <taxon>Acanthomorphata</taxon>
        <taxon>Eupercaria</taxon>
        <taxon>Perciformes</taxon>
        <taxon>Cottioidei</taxon>
        <taxon>Cottales</taxon>
        <taxon>Liparidae</taxon>
        <taxon>Liparis</taxon>
    </lineage>
</organism>
<sequence>MPCVREQKSHDVIRLIRSGVKHGHTIRNRPEESLVSVHPVPKLRGQRSTQQVQTSTKEQEPDPSDSLQNRNMILTNGNMILSNGSLILQILFRPSNSFMRLRTNEGLRLAPAVMPQRPNSTYDQSEALIDVKPTEIIATTSCTTTTTTTTSSSSSITPMMLYRCFWNVFRGQGSQPAIQEESLCRRKRRFLLRNCHQRKKRSCHSND</sequence>
<protein>
    <submittedName>
        <fullName evidence="2">Uncharacterized protein</fullName>
    </submittedName>
</protein>
<feature type="compositionally biased region" description="Polar residues" evidence="1">
    <location>
        <begin position="46"/>
        <end position="56"/>
    </location>
</feature>
<accession>A0A4Z2GQE7</accession>
<gene>
    <name evidence="2" type="ORF">EYF80_033969</name>
</gene>
<evidence type="ECO:0000256" key="1">
    <source>
        <dbReference type="SAM" id="MobiDB-lite"/>
    </source>
</evidence>
<evidence type="ECO:0000313" key="3">
    <source>
        <dbReference type="Proteomes" id="UP000314294"/>
    </source>
</evidence>
<dbReference type="AlphaFoldDB" id="A0A4Z2GQE7"/>
<proteinExistence type="predicted"/>